<feature type="compositionally biased region" description="Low complexity" evidence="7">
    <location>
        <begin position="37"/>
        <end position="53"/>
    </location>
</feature>
<comment type="subcellular location">
    <subcellularLocation>
        <location evidence="1">Nucleus</location>
    </subcellularLocation>
</comment>
<feature type="compositionally biased region" description="Low complexity" evidence="7">
    <location>
        <begin position="1"/>
        <end position="30"/>
    </location>
</feature>
<accession>A0AAE0WTK7</accession>
<evidence type="ECO:0000256" key="5">
    <source>
        <dbReference type="ARBA" id="ARBA00023242"/>
    </source>
</evidence>
<evidence type="ECO:0000256" key="3">
    <source>
        <dbReference type="ARBA" id="ARBA00023015"/>
    </source>
</evidence>
<evidence type="ECO:0000313" key="9">
    <source>
        <dbReference type="EMBL" id="KAK3677573.1"/>
    </source>
</evidence>
<feature type="domain" description="Velvet" evidence="8">
    <location>
        <begin position="136"/>
        <end position="387"/>
    </location>
</feature>
<keyword evidence="5" id="KW-0539">Nucleus</keyword>
<dbReference type="PROSITE" id="PS51821">
    <property type="entry name" value="VELVET"/>
    <property type="match status" value="1"/>
</dbReference>
<name>A0AAE0WTK7_9PEZI</name>
<dbReference type="PANTHER" id="PTHR33572:SF3">
    <property type="entry name" value="VELVET COMPLEX SUBUNIT B"/>
    <property type="match status" value="1"/>
</dbReference>
<feature type="region of interest" description="Disordered" evidence="7">
    <location>
        <begin position="1"/>
        <end position="82"/>
    </location>
</feature>
<evidence type="ECO:0000256" key="4">
    <source>
        <dbReference type="ARBA" id="ARBA00023163"/>
    </source>
</evidence>
<evidence type="ECO:0000259" key="8">
    <source>
        <dbReference type="PROSITE" id="PS51821"/>
    </source>
</evidence>
<dbReference type="Gene3D" id="2.60.40.3960">
    <property type="entry name" value="Velvet domain"/>
    <property type="match status" value="1"/>
</dbReference>
<evidence type="ECO:0000313" key="10">
    <source>
        <dbReference type="Proteomes" id="UP001274830"/>
    </source>
</evidence>
<keyword evidence="10" id="KW-1185">Reference proteome</keyword>
<comment type="caution">
    <text evidence="9">The sequence shown here is derived from an EMBL/GenBank/DDBJ whole genome shotgun (WGS) entry which is preliminary data.</text>
</comment>
<comment type="similarity">
    <text evidence="6">Belongs to the velvet family. VelB subfamily.</text>
</comment>
<gene>
    <name evidence="9" type="ORF">LTR78_002423</name>
</gene>
<dbReference type="PANTHER" id="PTHR33572">
    <property type="entry name" value="SPORE DEVELOPMENT REGULATOR VOSA"/>
    <property type="match status" value="1"/>
</dbReference>
<dbReference type="InterPro" id="IPR038491">
    <property type="entry name" value="Velvet_dom_sf"/>
</dbReference>
<evidence type="ECO:0000256" key="6">
    <source>
        <dbReference type="ARBA" id="ARBA00038045"/>
    </source>
</evidence>
<dbReference type="InterPro" id="IPR037525">
    <property type="entry name" value="Velvet_dom"/>
</dbReference>
<sequence length="503" mass="55700">MHPYQQGGQYYGGYQQQQQPHGYPPQQQYGQPPPQQQHPYHQQQAHPHVQQQQDQKPTTLPPIHSMSTMGAPGMMPAHAHYNQAPVPLPPSFLPTGNYFSHPHPQMHIPPPMQAQNVPPPVAVAPPRIPLTRSGQNDKYKFTLEVMQQPQRARMCGFGDKDRRPITPPPCIRLIVYDLKTGEEVDCDEVDGSFFVLQVDLWNENADREVNVVRASNTTPSASISTATTTSYPPIPERQSISTLPLLTSEINHANKPVVYGAPPGYPMAAGQYPGTMAMPQQHTMFTRNLIGSLTVNAAKLTDDKGHAAWWFVLQDLSVRTEGNFRLRMNFIDVGQASGGLNRGVAPVLAHVFSESFQVYSAKKFPGVIESTALSKRFAAQGIKIPIRKDASKEGSVSVVQASEEHSPTKADGGSGHLLADGLEAQDLHGSSKFVRTLDEERPEAVLDDVVQGLVPPVASTYLDRFSIPNYIHPELQADFTDMMDMWKKSRAAEKHKARQQNVR</sequence>
<dbReference type="AlphaFoldDB" id="A0AAE0WTK7"/>
<proteinExistence type="inferred from homology"/>
<keyword evidence="3" id="KW-0805">Transcription regulation</keyword>
<reference evidence="9" key="1">
    <citation type="submission" date="2023-07" db="EMBL/GenBank/DDBJ databases">
        <title>Black Yeasts Isolated from many extreme environments.</title>
        <authorList>
            <person name="Coleine C."/>
            <person name="Stajich J.E."/>
            <person name="Selbmann L."/>
        </authorList>
    </citation>
    <scope>NUCLEOTIDE SEQUENCE</scope>
    <source>
        <strain evidence="9">CCFEE 5485</strain>
    </source>
</reference>
<dbReference type="GO" id="GO:0030435">
    <property type="term" value="P:sporulation resulting in formation of a cellular spore"/>
    <property type="evidence" value="ECO:0007669"/>
    <property type="project" value="UniProtKB-KW"/>
</dbReference>
<keyword evidence="2" id="KW-0749">Sporulation</keyword>
<dbReference type="InterPro" id="IPR021740">
    <property type="entry name" value="Velvet"/>
</dbReference>
<keyword evidence="4" id="KW-0804">Transcription</keyword>
<evidence type="ECO:0000256" key="2">
    <source>
        <dbReference type="ARBA" id="ARBA00022969"/>
    </source>
</evidence>
<dbReference type="Proteomes" id="UP001274830">
    <property type="component" value="Unassembled WGS sequence"/>
</dbReference>
<protein>
    <recommendedName>
        <fullName evidence="8">Velvet domain-containing protein</fullName>
    </recommendedName>
</protein>
<evidence type="ECO:0000256" key="1">
    <source>
        <dbReference type="ARBA" id="ARBA00004123"/>
    </source>
</evidence>
<dbReference type="Pfam" id="PF11754">
    <property type="entry name" value="Velvet"/>
    <property type="match status" value="1"/>
</dbReference>
<dbReference type="EMBL" id="JAUTXT010000006">
    <property type="protein sequence ID" value="KAK3677573.1"/>
    <property type="molecule type" value="Genomic_DNA"/>
</dbReference>
<dbReference type="GO" id="GO:0005634">
    <property type="term" value="C:nucleus"/>
    <property type="evidence" value="ECO:0007669"/>
    <property type="project" value="UniProtKB-SubCell"/>
</dbReference>
<evidence type="ECO:0000256" key="7">
    <source>
        <dbReference type="SAM" id="MobiDB-lite"/>
    </source>
</evidence>
<organism evidence="9 10">
    <name type="scientific">Recurvomyces mirabilis</name>
    <dbReference type="NCBI Taxonomy" id="574656"/>
    <lineage>
        <taxon>Eukaryota</taxon>
        <taxon>Fungi</taxon>
        <taxon>Dikarya</taxon>
        <taxon>Ascomycota</taxon>
        <taxon>Pezizomycotina</taxon>
        <taxon>Dothideomycetes</taxon>
        <taxon>Dothideomycetidae</taxon>
        <taxon>Mycosphaerellales</taxon>
        <taxon>Teratosphaeriaceae</taxon>
        <taxon>Recurvomyces</taxon>
    </lineage>
</organism>